<dbReference type="GO" id="GO:0005814">
    <property type="term" value="C:centriole"/>
    <property type="evidence" value="ECO:0007669"/>
    <property type="project" value="TreeGrafter"/>
</dbReference>
<dbReference type="AlphaFoldDB" id="A0AAJ7FTG9"/>
<evidence type="ECO:0000256" key="2">
    <source>
        <dbReference type="ARBA" id="ARBA00022490"/>
    </source>
</evidence>
<accession>A0AAJ7FTG9</accession>
<reference evidence="10" key="1">
    <citation type="submission" date="2025-08" db="UniProtKB">
        <authorList>
            <consortium name="RefSeq"/>
        </authorList>
    </citation>
    <scope>IDENTIFICATION</scope>
</reference>
<feature type="compositionally biased region" description="Polar residues" evidence="7">
    <location>
        <begin position="540"/>
        <end position="552"/>
    </location>
</feature>
<feature type="coiled-coil region" evidence="6">
    <location>
        <begin position="358"/>
        <end position="490"/>
    </location>
</feature>
<evidence type="ECO:0000259" key="8">
    <source>
        <dbReference type="Pfam" id="PF16531"/>
    </source>
</evidence>
<dbReference type="CDD" id="cd10142">
    <property type="entry name" value="HD_SAS6_N"/>
    <property type="match status" value="1"/>
</dbReference>
<feature type="domain" description="Spindle assembly abnormal protein 6 N-terminal" evidence="8">
    <location>
        <begin position="27"/>
        <end position="160"/>
    </location>
</feature>
<feature type="region of interest" description="Disordered" evidence="7">
    <location>
        <begin position="536"/>
        <end position="555"/>
    </location>
</feature>
<name>A0AAJ7FTG9_CEPCN</name>
<dbReference type="InterPro" id="IPR038558">
    <property type="entry name" value="SAS-6_N_sf"/>
</dbReference>
<keyword evidence="9" id="KW-1185">Reference proteome</keyword>
<keyword evidence="3 6" id="KW-0175">Coiled coil</keyword>
<dbReference type="GeneID" id="107273616"/>
<keyword evidence="2" id="KW-0963">Cytoplasm</keyword>
<evidence type="ECO:0000256" key="7">
    <source>
        <dbReference type="SAM" id="MobiDB-lite"/>
    </source>
</evidence>
<dbReference type="GO" id="GO:0007099">
    <property type="term" value="P:centriole replication"/>
    <property type="evidence" value="ECO:0007669"/>
    <property type="project" value="TreeGrafter"/>
</dbReference>
<dbReference type="CTD" id="43555"/>
<dbReference type="PANTHER" id="PTHR44281">
    <property type="entry name" value="SPINDLE ASSEMBLY ABNORMAL PROTEIN 6 HOMOLOG"/>
    <property type="match status" value="1"/>
</dbReference>
<dbReference type="Pfam" id="PF16531">
    <property type="entry name" value="SAS-6_N"/>
    <property type="match status" value="1"/>
</dbReference>
<dbReference type="Gene3D" id="2.170.210.20">
    <property type="entry name" value="Spindle assembly abnormal protein 6, N-terminal domain"/>
    <property type="match status" value="1"/>
</dbReference>
<sequence length="673" mass="75442">MMNYLNSIAGGGVAGDAGLQLNNVEVLYTKVQRVYVKPQHKDERQRELRVNVEIHAGLSPVCRKSLCVLLSDDDDPCFLYSLYITDDDFKVLKAQQGLLVDFDNFATQLICLLEQCYVPASSIGKTPPKFLLLLAEEGMDWTFRLVETNNFKHLCHLSLNIAPASDSDIKTHMAMKIKQLKENVMHKDRDVIGMETRLNDLTSKLDAKTRDLEQLEQKYLSEKNQLQINSSQQISIEKDRLAQARLEWQRQSEKEKLEVEQRHAETLKQLHTELAELRTQNIGLRDKQSLLEATNKEQAKQLQILEKELSVAQRDLSMLKKQNSKLDVDYHDKDKAVNGLRTKVAVLEQELKDKSVLISKHTEMIKTAKEQKQHLEELLADKEGQLQRKQNSLRNLSDELVKANEILTKLQNELASTKSKLKLRTSIALEQERLLDAKQKEVGQLENKTSGYAKEASEAKAEVESLKEQLKSLQNQLEEKEKIIKNNDNVISWLNRRLAEGQSPLQSATTTAPITLPSSVQLTLPRGNKLFSSRFETRTPAPSTTQQPSIPMTNLPLRNPIVQNPNINQTARTTARSMGVGVTDSTVGLSTFNKGGQISCTSTPMDRVNSLNKLPGNVAGASSMPAIAENNNPALSTNSAKAKSASGVMQGGLRRAVFDKPLLPSAYFPKSLH</sequence>
<dbReference type="PANTHER" id="PTHR44281:SF2">
    <property type="entry name" value="SPINDLE ASSEMBLY ABNORMAL PROTEIN 6 HOMOLOG"/>
    <property type="match status" value="1"/>
</dbReference>
<evidence type="ECO:0000313" key="9">
    <source>
        <dbReference type="Proteomes" id="UP000694920"/>
    </source>
</evidence>
<evidence type="ECO:0000256" key="5">
    <source>
        <dbReference type="ARBA" id="ARBA00023306"/>
    </source>
</evidence>
<dbReference type="GO" id="GO:0005813">
    <property type="term" value="C:centrosome"/>
    <property type="evidence" value="ECO:0007669"/>
    <property type="project" value="UniProtKB-SubCell"/>
</dbReference>
<feature type="coiled-coil region" evidence="6">
    <location>
        <begin position="198"/>
        <end position="322"/>
    </location>
</feature>
<dbReference type="KEGG" id="ccin:107273616"/>
<gene>
    <name evidence="10" type="primary">LOC107273616</name>
</gene>
<dbReference type="RefSeq" id="XP_015607484.1">
    <property type="nucleotide sequence ID" value="XM_015751998.2"/>
</dbReference>
<evidence type="ECO:0000256" key="4">
    <source>
        <dbReference type="ARBA" id="ARBA00023212"/>
    </source>
</evidence>
<dbReference type="Proteomes" id="UP000694920">
    <property type="component" value="Unplaced"/>
</dbReference>
<evidence type="ECO:0000256" key="1">
    <source>
        <dbReference type="ARBA" id="ARBA00004300"/>
    </source>
</evidence>
<evidence type="ECO:0000256" key="6">
    <source>
        <dbReference type="SAM" id="Coils"/>
    </source>
</evidence>
<comment type="subcellular location">
    <subcellularLocation>
        <location evidence="1">Cytoplasm</location>
        <location evidence="1">Cytoskeleton</location>
        <location evidence="1">Microtubule organizing center</location>
        <location evidence="1">Centrosome</location>
    </subcellularLocation>
</comment>
<protein>
    <submittedName>
        <fullName evidence="10">Spindle assembly abnormal protein 6 homolog</fullName>
    </submittedName>
</protein>
<proteinExistence type="predicted"/>
<keyword evidence="4" id="KW-0206">Cytoskeleton</keyword>
<organism evidence="9 10">
    <name type="scientific">Cephus cinctus</name>
    <name type="common">Wheat stem sawfly</name>
    <dbReference type="NCBI Taxonomy" id="211228"/>
    <lineage>
        <taxon>Eukaryota</taxon>
        <taxon>Metazoa</taxon>
        <taxon>Ecdysozoa</taxon>
        <taxon>Arthropoda</taxon>
        <taxon>Hexapoda</taxon>
        <taxon>Insecta</taxon>
        <taxon>Pterygota</taxon>
        <taxon>Neoptera</taxon>
        <taxon>Endopterygota</taxon>
        <taxon>Hymenoptera</taxon>
        <taxon>Cephoidea</taxon>
        <taxon>Cephidae</taxon>
        <taxon>Cephus</taxon>
    </lineage>
</organism>
<dbReference type="Gene3D" id="1.10.287.1490">
    <property type="match status" value="1"/>
</dbReference>
<evidence type="ECO:0000256" key="3">
    <source>
        <dbReference type="ARBA" id="ARBA00023054"/>
    </source>
</evidence>
<evidence type="ECO:0000313" key="10">
    <source>
        <dbReference type="RefSeq" id="XP_015607484.1"/>
    </source>
</evidence>
<keyword evidence="5" id="KW-0131">Cell cycle</keyword>
<dbReference type="InterPro" id="IPR032396">
    <property type="entry name" value="SAS-6_N"/>
</dbReference>